<dbReference type="InterPro" id="IPR017871">
    <property type="entry name" value="ABC_transporter-like_CS"/>
</dbReference>
<dbReference type="Gene3D" id="3.40.50.300">
    <property type="entry name" value="P-loop containing nucleotide triphosphate hydrolases"/>
    <property type="match status" value="2"/>
</dbReference>
<reference evidence="10 11" key="1">
    <citation type="submission" date="2018-05" db="EMBL/GenBank/DDBJ databases">
        <title>Genomic Encyclopedia of Type Strains, Phase IV (KMG-IV): sequencing the most valuable type-strain genomes for metagenomic binning, comparative biology and taxonomic classification.</title>
        <authorList>
            <person name="Goeker M."/>
        </authorList>
    </citation>
    <scope>NUCLEOTIDE SEQUENCE [LARGE SCALE GENOMIC DNA]</scope>
    <source>
        <strain evidence="10 11">DSM 24995</strain>
    </source>
</reference>
<comment type="subcellular location">
    <subcellularLocation>
        <location evidence="1">Cell membrane</location>
        <topology evidence="1">Peripheral membrane protein</topology>
    </subcellularLocation>
</comment>
<evidence type="ECO:0000256" key="7">
    <source>
        <dbReference type="ARBA" id="ARBA00022967"/>
    </source>
</evidence>
<keyword evidence="11" id="KW-1185">Reference proteome</keyword>
<dbReference type="CDD" id="cd03215">
    <property type="entry name" value="ABC_Carb_Monos_II"/>
    <property type="match status" value="1"/>
</dbReference>
<dbReference type="Pfam" id="PF00005">
    <property type="entry name" value="ABC_tran"/>
    <property type="match status" value="2"/>
</dbReference>
<organism evidence="10 11">
    <name type="scientific">Hungatella effluvii</name>
    <dbReference type="NCBI Taxonomy" id="1096246"/>
    <lineage>
        <taxon>Bacteria</taxon>
        <taxon>Bacillati</taxon>
        <taxon>Bacillota</taxon>
        <taxon>Clostridia</taxon>
        <taxon>Lachnospirales</taxon>
        <taxon>Lachnospiraceae</taxon>
        <taxon>Hungatella</taxon>
    </lineage>
</organism>
<proteinExistence type="predicted"/>
<dbReference type="SMART" id="SM00382">
    <property type="entry name" value="AAA"/>
    <property type="match status" value="2"/>
</dbReference>
<evidence type="ECO:0000256" key="5">
    <source>
        <dbReference type="ARBA" id="ARBA00022741"/>
    </source>
</evidence>
<gene>
    <name evidence="10" type="ORF">DFR60_11776</name>
</gene>
<name>A0A2V3XWI2_9FIRM</name>
<accession>A0A2V3XWI2</accession>
<evidence type="ECO:0000256" key="6">
    <source>
        <dbReference type="ARBA" id="ARBA00022840"/>
    </source>
</evidence>
<dbReference type="GO" id="GO:0005886">
    <property type="term" value="C:plasma membrane"/>
    <property type="evidence" value="ECO:0007669"/>
    <property type="project" value="UniProtKB-SubCell"/>
</dbReference>
<keyword evidence="3" id="KW-1003">Cell membrane</keyword>
<dbReference type="CDD" id="cd03216">
    <property type="entry name" value="ABC_Carb_Monos_I"/>
    <property type="match status" value="1"/>
</dbReference>
<sequence>MVVVEMKNITKQYPLVLALDHVDFSLKKGEILSLLGENGAGKSTLMKILYGICKADEGEILVEGKKVNLRTPKQAIDLGIGMVHQHFMLTPVLSVTENIVVGQEPVNGILFDKAAAEKEVQEMIERYGFHISASQIVKELSVGEQQKVEILKAIYRNAKIFILDEPTAVLTPQEVEELFHILRRLKAAGTSIIIITHKLKETLEIADSISVLRDGRMIESGVSTIGATPDSLAQMMVGREVELGIRRKSECVGDTRLTVRDITLKEKGRTVLNHVGFELKRGEILGIAGIEGNGQTELIECLTGIRNPDILDMEKDGEKISGKPKDFIRKKIGHIPEDRMTRGLILELSILDNLILGYQDQFQNRGILDRKKIRSFSEGLLKEFLIKSPNSVVKCSALSGGNQQKVIIARVFSENPDIIIVAQPTRGVDIGAIEYIHDRLLKLRDEGKAILLISADLDEVKNLSDRLMVMYDGEIVAEGEPADFDDMQLGLLMTGAVGKGGQRA</sequence>
<dbReference type="PROSITE" id="PS00211">
    <property type="entry name" value="ABC_TRANSPORTER_1"/>
    <property type="match status" value="2"/>
</dbReference>
<dbReference type="InterPro" id="IPR050107">
    <property type="entry name" value="ABC_carbohydrate_import_ATPase"/>
</dbReference>
<comment type="caution">
    <text evidence="10">The sequence shown here is derived from an EMBL/GenBank/DDBJ whole genome shotgun (WGS) entry which is preliminary data.</text>
</comment>
<feature type="domain" description="ABC transporter" evidence="9">
    <location>
        <begin position="4"/>
        <end position="239"/>
    </location>
</feature>
<evidence type="ECO:0000313" key="10">
    <source>
        <dbReference type="EMBL" id="PXX48492.1"/>
    </source>
</evidence>
<dbReference type="PROSITE" id="PS50893">
    <property type="entry name" value="ABC_TRANSPORTER_2"/>
    <property type="match status" value="2"/>
</dbReference>
<keyword evidence="8" id="KW-0472">Membrane</keyword>
<dbReference type="FunFam" id="3.40.50.300:FF:000127">
    <property type="entry name" value="Ribose import ATP-binding protein RbsA"/>
    <property type="match status" value="1"/>
</dbReference>
<dbReference type="GO" id="GO:0016887">
    <property type="term" value="F:ATP hydrolysis activity"/>
    <property type="evidence" value="ECO:0007669"/>
    <property type="project" value="InterPro"/>
</dbReference>
<keyword evidence="4" id="KW-0677">Repeat</keyword>
<evidence type="ECO:0000256" key="8">
    <source>
        <dbReference type="ARBA" id="ARBA00023136"/>
    </source>
</evidence>
<dbReference type="Proteomes" id="UP000248057">
    <property type="component" value="Unassembled WGS sequence"/>
</dbReference>
<dbReference type="InterPro" id="IPR027417">
    <property type="entry name" value="P-loop_NTPase"/>
</dbReference>
<dbReference type="SUPFAM" id="SSF52540">
    <property type="entry name" value="P-loop containing nucleoside triphosphate hydrolases"/>
    <property type="match status" value="2"/>
</dbReference>
<keyword evidence="2" id="KW-0813">Transport</keyword>
<keyword evidence="7" id="KW-1278">Translocase</keyword>
<dbReference type="PANTHER" id="PTHR43790">
    <property type="entry name" value="CARBOHYDRATE TRANSPORT ATP-BINDING PROTEIN MG119-RELATED"/>
    <property type="match status" value="1"/>
</dbReference>
<dbReference type="GO" id="GO:0005524">
    <property type="term" value="F:ATP binding"/>
    <property type="evidence" value="ECO:0007669"/>
    <property type="project" value="UniProtKB-KW"/>
</dbReference>
<dbReference type="InterPro" id="IPR003439">
    <property type="entry name" value="ABC_transporter-like_ATP-bd"/>
</dbReference>
<dbReference type="AlphaFoldDB" id="A0A2V3XWI2"/>
<evidence type="ECO:0000256" key="1">
    <source>
        <dbReference type="ARBA" id="ARBA00004202"/>
    </source>
</evidence>
<dbReference type="EMBL" id="QJKD01000017">
    <property type="protein sequence ID" value="PXX48492.1"/>
    <property type="molecule type" value="Genomic_DNA"/>
</dbReference>
<keyword evidence="6 10" id="KW-0067">ATP-binding</keyword>
<feature type="domain" description="ABC transporter" evidence="9">
    <location>
        <begin position="257"/>
        <end position="497"/>
    </location>
</feature>
<keyword evidence="5" id="KW-0547">Nucleotide-binding</keyword>
<evidence type="ECO:0000256" key="4">
    <source>
        <dbReference type="ARBA" id="ARBA00022737"/>
    </source>
</evidence>
<evidence type="ECO:0000259" key="9">
    <source>
        <dbReference type="PROSITE" id="PS50893"/>
    </source>
</evidence>
<dbReference type="InterPro" id="IPR003593">
    <property type="entry name" value="AAA+_ATPase"/>
</dbReference>
<dbReference type="GeneID" id="86064142"/>
<protein>
    <submittedName>
        <fullName evidence="10">Nucleoside ABC transporter ATP-binding protein</fullName>
    </submittedName>
</protein>
<dbReference type="PANTHER" id="PTHR43790:SF9">
    <property type="entry name" value="GALACTOFURANOSE TRANSPORTER ATP-BINDING PROTEIN YTFR"/>
    <property type="match status" value="1"/>
</dbReference>
<evidence type="ECO:0000256" key="2">
    <source>
        <dbReference type="ARBA" id="ARBA00022448"/>
    </source>
</evidence>
<evidence type="ECO:0000313" key="11">
    <source>
        <dbReference type="Proteomes" id="UP000248057"/>
    </source>
</evidence>
<evidence type="ECO:0000256" key="3">
    <source>
        <dbReference type="ARBA" id="ARBA00022475"/>
    </source>
</evidence>
<dbReference type="RefSeq" id="WP_110325264.1">
    <property type="nucleotide sequence ID" value="NZ_QJKD01000017.1"/>
</dbReference>